<keyword evidence="5 7" id="KW-0472">Membrane</keyword>
<feature type="chain" id="PRO_5025531698" description="Prominin" evidence="8">
    <location>
        <begin position="29"/>
        <end position="746"/>
    </location>
</feature>
<dbReference type="InterPro" id="IPR008795">
    <property type="entry name" value="Prominin"/>
</dbReference>
<sequence length="746" mass="80420">MSPILLLQYFLCSTLVACYLFSVQSVEAQLFNNVTFKLGEVKTVRTTWPSTMEDVLDGAIWIEYAIFIGIIAIIPIIIGVLGYFSLSLFCCFRCCGLCGGNKPKEIYTTKDLVIPTILVLLVYGGFLTLAGVGIGFSAQASSDVRTMITATLKFMTAANTTIMGIANIGDAITSKFSQVPDKLTPLLDQAIQQTAPLDTISSMIAQTHQQFSQFNSITVPDISLRISNINSNLTVLQSQFNGLPTLSEVPDISPAVQTCLSNLATANTTVANAKSTVISSIQSVKSIINSTLVDNLTPIVGPTFAGVKTQITSIQSQISPYLNDIIIGQATQYTSIAENVRIALSVVFFAWCCFIYVFVFLGLIFRKSCCIQTTSWLAFITAWVFYLFAVIQIPLYLIITDACVKGPTTLGMLGDGLLGQLNAGSGFKLQNVSLMIKGIASCSTNDSLVSVLLGNDYLKGLGIDSTLSGVTGSFANSISSMNISSYTSSVDSVIASANTGSIKTDHTSDLASVRSKLLGATTSLSSLDGFQGFNYSTYNQALTDFNTFTQQQTGRTYTYENFETFDPSTLSSPYNTQGQNLKNALTTQKNKYASALADVTKFNNSVRAITNNLDGLQQDFSLASNGIVQSLTTLAQNVATQIQTMTSNIQTYINNFPNTSLTFIMNLASQLINDFAVEFVPCGFLGSFISTVDRSVCKGLNFQLVVTGAVCFAIGVLMHIGGFITIVLTKRIRYQGSKRINPTVQD</sequence>
<organism evidence="9 10">
    <name type="scientific">Naegleria fowleri</name>
    <name type="common">Brain eating amoeba</name>
    <dbReference type="NCBI Taxonomy" id="5763"/>
    <lineage>
        <taxon>Eukaryota</taxon>
        <taxon>Discoba</taxon>
        <taxon>Heterolobosea</taxon>
        <taxon>Tetramitia</taxon>
        <taxon>Eutetramitia</taxon>
        <taxon>Vahlkampfiidae</taxon>
        <taxon>Naegleria</taxon>
    </lineage>
</organism>
<dbReference type="Proteomes" id="UP000444721">
    <property type="component" value="Unassembled WGS sequence"/>
</dbReference>
<keyword evidence="4 7" id="KW-1133">Transmembrane helix</keyword>
<feature type="transmembrane region" description="Helical" evidence="7">
    <location>
        <begin position="376"/>
        <end position="399"/>
    </location>
</feature>
<evidence type="ECO:0000313" key="9">
    <source>
        <dbReference type="EMBL" id="KAF0983718.1"/>
    </source>
</evidence>
<name>A0A6A5CE08_NAEFO</name>
<evidence type="ECO:0000256" key="1">
    <source>
        <dbReference type="ARBA" id="ARBA00004141"/>
    </source>
</evidence>
<evidence type="ECO:0000256" key="7">
    <source>
        <dbReference type="SAM" id="Phobius"/>
    </source>
</evidence>
<feature type="transmembrane region" description="Helical" evidence="7">
    <location>
        <begin position="64"/>
        <end position="92"/>
    </location>
</feature>
<dbReference type="PANTHER" id="PTHR22730:SF1">
    <property type="entry name" value="PROMININ-LIKE PROTEIN"/>
    <property type="match status" value="1"/>
</dbReference>
<dbReference type="OrthoDB" id="10256520at2759"/>
<protein>
    <recommendedName>
        <fullName evidence="11">Prominin</fullName>
    </recommendedName>
</protein>
<dbReference type="VEuPathDB" id="AmoebaDB:FDP41_007633"/>
<comment type="subcellular location">
    <subcellularLocation>
        <location evidence="1">Membrane</location>
        <topology evidence="1">Multi-pass membrane protein</topology>
    </subcellularLocation>
</comment>
<keyword evidence="8" id="KW-0732">Signal</keyword>
<comment type="caution">
    <text evidence="9">The sequence shown here is derived from an EMBL/GenBank/DDBJ whole genome shotgun (WGS) entry which is preliminary data.</text>
</comment>
<dbReference type="PANTHER" id="PTHR22730">
    <property type="entry name" value="PROMININ PROM PROTEIN"/>
    <property type="match status" value="1"/>
</dbReference>
<dbReference type="AlphaFoldDB" id="A0A6A5CE08"/>
<evidence type="ECO:0000256" key="8">
    <source>
        <dbReference type="SAM" id="SignalP"/>
    </source>
</evidence>
<gene>
    <name evidence="9" type="ORF">FDP41_007633</name>
</gene>
<feature type="signal peptide" evidence="8">
    <location>
        <begin position="1"/>
        <end position="28"/>
    </location>
</feature>
<evidence type="ECO:0000313" key="10">
    <source>
        <dbReference type="Proteomes" id="UP000444721"/>
    </source>
</evidence>
<evidence type="ECO:0000256" key="5">
    <source>
        <dbReference type="ARBA" id="ARBA00023136"/>
    </source>
</evidence>
<dbReference type="VEuPathDB" id="AmoebaDB:NfTy_007020"/>
<evidence type="ECO:0000256" key="2">
    <source>
        <dbReference type="ARBA" id="ARBA00006058"/>
    </source>
</evidence>
<evidence type="ECO:0000256" key="6">
    <source>
        <dbReference type="ARBA" id="ARBA00023180"/>
    </source>
</evidence>
<evidence type="ECO:0008006" key="11">
    <source>
        <dbReference type="Google" id="ProtNLM"/>
    </source>
</evidence>
<keyword evidence="3 7" id="KW-0812">Transmembrane</keyword>
<feature type="transmembrane region" description="Helical" evidence="7">
    <location>
        <begin position="704"/>
        <end position="729"/>
    </location>
</feature>
<dbReference type="RefSeq" id="XP_044568431.1">
    <property type="nucleotide sequence ID" value="XM_044711399.1"/>
</dbReference>
<proteinExistence type="inferred from homology"/>
<evidence type="ECO:0000256" key="4">
    <source>
        <dbReference type="ARBA" id="ARBA00022989"/>
    </source>
</evidence>
<reference evidence="9 10" key="1">
    <citation type="journal article" date="2019" name="Sci. Rep.">
        <title>Nanopore sequencing improves the draft genome of the human pathogenic amoeba Naegleria fowleri.</title>
        <authorList>
            <person name="Liechti N."/>
            <person name="Schurch N."/>
            <person name="Bruggmann R."/>
            <person name="Wittwer M."/>
        </authorList>
    </citation>
    <scope>NUCLEOTIDE SEQUENCE [LARGE SCALE GENOMIC DNA]</scope>
    <source>
        <strain evidence="9 10">ATCC 30894</strain>
    </source>
</reference>
<keyword evidence="10" id="KW-1185">Reference proteome</keyword>
<dbReference type="EMBL" id="VFQX01000004">
    <property type="protein sequence ID" value="KAF0983718.1"/>
    <property type="molecule type" value="Genomic_DNA"/>
</dbReference>
<comment type="similarity">
    <text evidence="2">Belongs to the prominin family.</text>
</comment>
<feature type="transmembrane region" description="Helical" evidence="7">
    <location>
        <begin position="112"/>
        <end position="136"/>
    </location>
</feature>
<dbReference type="VEuPathDB" id="AmoebaDB:NF0015980"/>
<accession>A0A6A5CE08</accession>
<evidence type="ECO:0000256" key="3">
    <source>
        <dbReference type="ARBA" id="ARBA00022692"/>
    </source>
</evidence>
<dbReference type="GeneID" id="68114851"/>
<keyword evidence="6" id="KW-0325">Glycoprotein</keyword>
<feature type="transmembrane region" description="Helical" evidence="7">
    <location>
        <begin position="342"/>
        <end position="364"/>
    </location>
</feature>
<dbReference type="GO" id="GO:0016020">
    <property type="term" value="C:membrane"/>
    <property type="evidence" value="ECO:0007669"/>
    <property type="project" value="UniProtKB-SubCell"/>
</dbReference>